<evidence type="ECO:0000313" key="14">
    <source>
        <dbReference type="Proteomes" id="UP000619033"/>
    </source>
</evidence>
<keyword evidence="8 10" id="KW-0139">CF(1)</keyword>
<dbReference type="GO" id="GO:0005886">
    <property type="term" value="C:plasma membrane"/>
    <property type="evidence" value="ECO:0007669"/>
    <property type="project" value="UniProtKB-SubCell"/>
</dbReference>
<comment type="function">
    <text evidence="1 10">Produces ATP from ADP in the presence of a proton gradient across the membrane.</text>
</comment>
<keyword evidence="5 10" id="KW-0375">Hydrogen ion transport</keyword>
<evidence type="ECO:0000256" key="2">
    <source>
        <dbReference type="ARBA" id="ARBA00004184"/>
    </source>
</evidence>
<keyword evidence="10" id="KW-1003">Cell membrane</keyword>
<keyword evidence="9 10" id="KW-0066">ATP synthesis</keyword>
<accession>A0A8J7MR58</accession>
<dbReference type="InterPro" id="IPR001469">
    <property type="entry name" value="ATP_synth_F1_dsu/esu"/>
</dbReference>
<keyword evidence="7 10" id="KW-0472">Membrane</keyword>
<dbReference type="Proteomes" id="UP000619033">
    <property type="component" value="Unassembled WGS sequence"/>
</dbReference>
<dbReference type="HAMAP" id="MF_00530">
    <property type="entry name" value="ATP_synth_epsil_bac"/>
    <property type="match status" value="1"/>
</dbReference>
<evidence type="ECO:0000256" key="9">
    <source>
        <dbReference type="ARBA" id="ARBA00023310"/>
    </source>
</evidence>
<dbReference type="PANTHER" id="PTHR13822">
    <property type="entry name" value="ATP SYNTHASE DELTA/EPSILON CHAIN"/>
    <property type="match status" value="1"/>
</dbReference>
<organism evidence="13 14">
    <name type="scientific">Fuscibacter oryzae</name>
    <dbReference type="NCBI Taxonomy" id="2803939"/>
    <lineage>
        <taxon>Bacteria</taxon>
        <taxon>Pseudomonadati</taxon>
        <taxon>Pseudomonadota</taxon>
        <taxon>Alphaproteobacteria</taxon>
        <taxon>Rhodobacterales</taxon>
        <taxon>Paracoccaceae</taxon>
        <taxon>Fuscibacter</taxon>
    </lineage>
</organism>
<evidence type="ECO:0000256" key="6">
    <source>
        <dbReference type="ARBA" id="ARBA00023065"/>
    </source>
</evidence>
<feature type="domain" description="ATP synthase F1 complex delta/epsilon subunit N-terminal" evidence="12">
    <location>
        <begin position="5"/>
        <end position="83"/>
    </location>
</feature>
<evidence type="ECO:0000256" key="7">
    <source>
        <dbReference type="ARBA" id="ARBA00023136"/>
    </source>
</evidence>
<evidence type="ECO:0000256" key="10">
    <source>
        <dbReference type="HAMAP-Rule" id="MF_00530"/>
    </source>
</evidence>
<dbReference type="GO" id="GO:0005524">
    <property type="term" value="F:ATP binding"/>
    <property type="evidence" value="ECO:0007669"/>
    <property type="project" value="UniProtKB-UniRule"/>
</dbReference>
<protein>
    <recommendedName>
        <fullName evidence="10">ATP synthase epsilon chain</fullName>
    </recommendedName>
    <alternativeName>
        <fullName evidence="10">ATP synthase F1 sector epsilon subunit</fullName>
    </alternativeName>
    <alternativeName>
        <fullName evidence="10">F-ATPase epsilon subunit</fullName>
    </alternativeName>
</protein>
<dbReference type="NCBIfam" id="TIGR01216">
    <property type="entry name" value="ATP_synt_epsi"/>
    <property type="match status" value="1"/>
</dbReference>
<dbReference type="GO" id="GO:0046933">
    <property type="term" value="F:proton-transporting ATP synthase activity, rotational mechanism"/>
    <property type="evidence" value="ECO:0007669"/>
    <property type="project" value="UniProtKB-UniRule"/>
</dbReference>
<sequence length="134" mass="13851">MAGTMQFDLVSPERKLASAQATEIMIPGADGDMTAMEGHAPTITTLRPGLLRAVTTEGVKSYVVTGGFAEIGAANVTVLAERAVPVEEATGTVLDDILAEARSLAAAALPEDKNAADKVVNDVLALRDAVLSHH</sequence>
<evidence type="ECO:0000313" key="13">
    <source>
        <dbReference type="EMBL" id="MBL4926798.1"/>
    </source>
</evidence>
<dbReference type="SUPFAM" id="SSF51344">
    <property type="entry name" value="Epsilon subunit of F1F0-ATP synthase N-terminal domain"/>
    <property type="match status" value="1"/>
</dbReference>
<gene>
    <name evidence="10" type="primary">atpC</name>
    <name evidence="13" type="ORF">JI744_01645</name>
</gene>
<dbReference type="GO" id="GO:0012505">
    <property type="term" value="C:endomembrane system"/>
    <property type="evidence" value="ECO:0007669"/>
    <property type="project" value="UniProtKB-SubCell"/>
</dbReference>
<keyword evidence="6 10" id="KW-0406">Ion transport</keyword>
<dbReference type="InterPro" id="IPR020546">
    <property type="entry name" value="ATP_synth_F1_dsu/esu_N"/>
</dbReference>
<dbReference type="AlphaFoldDB" id="A0A8J7MR58"/>
<reference evidence="13" key="1">
    <citation type="submission" date="2021-01" db="EMBL/GenBank/DDBJ databases">
        <title>Genome seq and assembly of Tabrizicola sp. KVB23.</title>
        <authorList>
            <person name="Chhetri G."/>
        </authorList>
    </citation>
    <scope>NUCLEOTIDE SEQUENCE</scope>
    <source>
        <strain evidence="13">KVB23</strain>
    </source>
</reference>
<dbReference type="Gene3D" id="2.60.15.10">
    <property type="entry name" value="F0F1 ATP synthase delta/epsilon subunit, N-terminal"/>
    <property type="match status" value="1"/>
</dbReference>
<dbReference type="InterPro" id="IPR036771">
    <property type="entry name" value="ATPsynth_dsu/esu_N"/>
</dbReference>
<dbReference type="RefSeq" id="WP_202657624.1">
    <property type="nucleotide sequence ID" value="NZ_JAESVP010000001.1"/>
</dbReference>
<evidence type="ECO:0000256" key="11">
    <source>
        <dbReference type="RuleBase" id="RU003656"/>
    </source>
</evidence>
<evidence type="ECO:0000259" key="12">
    <source>
        <dbReference type="Pfam" id="PF02823"/>
    </source>
</evidence>
<evidence type="ECO:0000256" key="3">
    <source>
        <dbReference type="ARBA" id="ARBA00005712"/>
    </source>
</evidence>
<dbReference type="EMBL" id="JAESVP010000001">
    <property type="protein sequence ID" value="MBL4926798.1"/>
    <property type="molecule type" value="Genomic_DNA"/>
</dbReference>
<comment type="similarity">
    <text evidence="3 10 11">Belongs to the ATPase epsilon chain family.</text>
</comment>
<dbReference type="Pfam" id="PF02823">
    <property type="entry name" value="ATP-synt_DE_N"/>
    <property type="match status" value="1"/>
</dbReference>
<evidence type="ECO:0000256" key="5">
    <source>
        <dbReference type="ARBA" id="ARBA00022781"/>
    </source>
</evidence>
<evidence type="ECO:0000256" key="8">
    <source>
        <dbReference type="ARBA" id="ARBA00023196"/>
    </source>
</evidence>
<comment type="subunit">
    <text evidence="10 11">F-type ATPases have 2 components, CF(1) - the catalytic core - and CF(0) - the membrane proton channel. CF(1) has five subunits: alpha(3), beta(3), gamma(1), delta(1), epsilon(1). CF(0) has three main subunits: a, b and c.</text>
</comment>
<name>A0A8J7MR58_9RHOB</name>
<dbReference type="GO" id="GO:0045259">
    <property type="term" value="C:proton-transporting ATP synthase complex"/>
    <property type="evidence" value="ECO:0007669"/>
    <property type="project" value="UniProtKB-KW"/>
</dbReference>
<dbReference type="CDD" id="cd12152">
    <property type="entry name" value="F1-ATPase_delta"/>
    <property type="match status" value="1"/>
</dbReference>
<evidence type="ECO:0000256" key="4">
    <source>
        <dbReference type="ARBA" id="ARBA00022448"/>
    </source>
</evidence>
<dbReference type="PANTHER" id="PTHR13822:SF10">
    <property type="entry name" value="ATP SYNTHASE EPSILON CHAIN, CHLOROPLASTIC"/>
    <property type="match status" value="1"/>
</dbReference>
<keyword evidence="4 10" id="KW-0813">Transport</keyword>
<keyword evidence="14" id="KW-1185">Reference proteome</keyword>
<proteinExistence type="inferred from homology"/>
<evidence type="ECO:0000256" key="1">
    <source>
        <dbReference type="ARBA" id="ARBA00003543"/>
    </source>
</evidence>
<dbReference type="NCBIfam" id="NF009978">
    <property type="entry name" value="PRK13443.1"/>
    <property type="match status" value="1"/>
</dbReference>
<comment type="caution">
    <text evidence="13">The sequence shown here is derived from an EMBL/GenBank/DDBJ whole genome shotgun (WGS) entry which is preliminary data.</text>
</comment>
<comment type="subcellular location">
    <subcellularLocation>
        <location evidence="10">Cell membrane</location>
        <topology evidence="10">Peripheral membrane protein</topology>
    </subcellularLocation>
    <subcellularLocation>
        <location evidence="2">Endomembrane system</location>
        <topology evidence="2">Peripheral membrane protein</topology>
    </subcellularLocation>
</comment>